<dbReference type="PANTHER" id="PTHR21708">
    <property type="entry name" value="PROBABLE 2-DEHYDROPANTOATE 2-REDUCTASE"/>
    <property type="match status" value="1"/>
</dbReference>
<dbReference type="EMBL" id="BJTG01000013">
    <property type="protein sequence ID" value="GEJ59336.1"/>
    <property type="molecule type" value="Genomic_DNA"/>
</dbReference>
<evidence type="ECO:0000256" key="8">
    <source>
        <dbReference type="ARBA" id="ARBA00032024"/>
    </source>
</evidence>
<sequence>MKICVVGAGAIGGLVAVKLARAGEQVSVVARGAHLAAIRERGLTLLEGGREEVARVAATDRLAELGPQDLVVLAMKAHQLAPVAAELPALCGPETVLLTAQNGIPWWYFAKYAGPLQGARLESVDPGGVIAAHLDVERVLGSIIYPAAEIAAPGVVRHVEGNRITVGELDGRETPRLGRVAEALRAAGFKTRVTGDLRSEIWVKLWGNCTFNPLSALTHATLAGIIRFPATRALATGMMREAQAVGEKLGARFGVSLEKRIAGAEGVGEHKTSMLQDVESGRALEVDALLGAVLELARLTETPAPHLAAVHACVSLLSHTLQEQGARLRVEKLGR</sequence>
<dbReference type="GO" id="GO:0015940">
    <property type="term" value="P:pantothenate biosynthetic process"/>
    <property type="evidence" value="ECO:0007669"/>
    <property type="project" value="UniProtKB-UniPathway"/>
</dbReference>
<dbReference type="NCBIfam" id="NF005089">
    <property type="entry name" value="PRK06522.1-4"/>
    <property type="match status" value="1"/>
</dbReference>
<dbReference type="FunFam" id="1.10.1040.10:FF:000017">
    <property type="entry name" value="2-dehydropantoate 2-reductase"/>
    <property type="match status" value="1"/>
</dbReference>
<evidence type="ECO:0000256" key="3">
    <source>
        <dbReference type="ARBA" id="ARBA00007870"/>
    </source>
</evidence>
<dbReference type="PANTHER" id="PTHR21708:SF45">
    <property type="entry name" value="2-DEHYDROPANTOATE 2-REDUCTASE"/>
    <property type="match status" value="1"/>
</dbReference>
<proteinExistence type="inferred from homology"/>
<dbReference type="FunFam" id="3.40.50.720:FF:000307">
    <property type="entry name" value="2-dehydropantoate 2-reductase"/>
    <property type="match status" value="1"/>
</dbReference>
<reference evidence="14" key="1">
    <citation type="journal article" date="2020" name="Appl. Environ. Microbiol.">
        <title>Diazotrophic Anaeromyxobacter Isolates from Soils.</title>
        <authorList>
            <person name="Masuda Y."/>
            <person name="Yamanaka H."/>
            <person name="Xu Z.X."/>
            <person name="Shiratori Y."/>
            <person name="Aono T."/>
            <person name="Amachi S."/>
            <person name="Senoo K."/>
            <person name="Itoh H."/>
        </authorList>
    </citation>
    <scope>NUCLEOTIDE SEQUENCE [LARGE SCALE GENOMIC DNA]</scope>
    <source>
        <strain evidence="14">R267</strain>
    </source>
</reference>
<evidence type="ECO:0000256" key="5">
    <source>
        <dbReference type="ARBA" id="ARBA00019465"/>
    </source>
</evidence>
<dbReference type="NCBIfam" id="TIGR00745">
    <property type="entry name" value="apbA_panE"/>
    <property type="match status" value="1"/>
</dbReference>
<protein>
    <recommendedName>
        <fullName evidence="5 10">2-dehydropantoate 2-reductase</fullName>
        <ecNumber evidence="4 10">1.1.1.169</ecNumber>
    </recommendedName>
    <alternativeName>
        <fullName evidence="8 10">Ketopantoate reductase</fullName>
    </alternativeName>
</protein>
<comment type="function">
    <text evidence="1 10">Catalyzes the NADPH-dependent reduction of ketopantoate into pantoic acid.</text>
</comment>
<comment type="pathway">
    <text evidence="2 10">Cofactor biosynthesis; (R)-pantothenate biosynthesis; (R)-pantoate from 3-methyl-2-oxobutanoate: step 2/2.</text>
</comment>
<feature type="domain" description="Ketopantoate reductase C-terminal" evidence="12">
    <location>
        <begin position="196"/>
        <end position="315"/>
    </location>
</feature>
<evidence type="ECO:0000256" key="6">
    <source>
        <dbReference type="ARBA" id="ARBA00022857"/>
    </source>
</evidence>
<dbReference type="AlphaFoldDB" id="A0A7I9VSA7"/>
<evidence type="ECO:0000313" key="13">
    <source>
        <dbReference type="EMBL" id="GEJ59336.1"/>
    </source>
</evidence>
<evidence type="ECO:0000259" key="11">
    <source>
        <dbReference type="Pfam" id="PF02558"/>
    </source>
</evidence>
<comment type="similarity">
    <text evidence="3 10">Belongs to the ketopantoate reductase family.</text>
</comment>
<dbReference type="GO" id="GO:0008677">
    <property type="term" value="F:2-dehydropantoate 2-reductase activity"/>
    <property type="evidence" value="ECO:0007669"/>
    <property type="project" value="UniProtKB-EC"/>
</dbReference>
<accession>A0A7I9VSA7</accession>
<comment type="caution">
    <text evidence="13">The sequence shown here is derived from an EMBL/GenBank/DDBJ whole genome shotgun (WGS) entry which is preliminary data.</text>
</comment>
<keyword evidence="14" id="KW-1185">Reference proteome</keyword>
<evidence type="ECO:0000256" key="4">
    <source>
        <dbReference type="ARBA" id="ARBA00013014"/>
    </source>
</evidence>
<evidence type="ECO:0000256" key="1">
    <source>
        <dbReference type="ARBA" id="ARBA00002919"/>
    </source>
</evidence>
<dbReference type="Gene3D" id="3.40.50.720">
    <property type="entry name" value="NAD(P)-binding Rossmann-like Domain"/>
    <property type="match status" value="1"/>
</dbReference>
<evidence type="ECO:0000256" key="7">
    <source>
        <dbReference type="ARBA" id="ARBA00023002"/>
    </source>
</evidence>
<feature type="domain" description="Ketopantoate reductase N-terminal" evidence="11">
    <location>
        <begin position="3"/>
        <end position="170"/>
    </location>
</feature>
<evidence type="ECO:0000313" key="14">
    <source>
        <dbReference type="Proteomes" id="UP000503640"/>
    </source>
</evidence>
<dbReference type="Pfam" id="PF02558">
    <property type="entry name" value="ApbA"/>
    <property type="match status" value="1"/>
</dbReference>
<evidence type="ECO:0000256" key="2">
    <source>
        <dbReference type="ARBA" id="ARBA00004994"/>
    </source>
</evidence>
<gene>
    <name evidence="13" type="ORF">AMYX_40770</name>
</gene>
<keyword evidence="7 10" id="KW-0560">Oxidoreductase</keyword>
<keyword evidence="6 10" id="KW-0521">NADP</keyword>
<organism evidence="13 14">
    <name type="scientific">Anaeromyxobacter diazotrophicus</name>
    <dbReference type="NCBI Taxonomy" id="2590199"/>
    <lineage>
        <taxon>Bacteria</taxon>
        <taxon>Pseudomonadati</taxon>
        <taxon>Myxococcota</taxon>
        <taxon>Myxococcia</taxon>
        <taxon>Myxococcales</taxon>
        <taxon>Cystobacterineae</taxon>
        <taxon>Anaeromyxobacteraceae</taxon>
        <taxon>Anaeromyxobacter</taxon>
    </lineage>
</organism>
<comment type="catalytic activity">
    <reaction evidence="9 10">
        <text>(R)-pantoate + NADP(+) = 2-dehydropantoate + NADPH + H(+)</text>
        <dbReference type="Rhea" id="RHEA:16233"/>
        <dbReference type="ChEBI" id="CHEBI:11561"/>
        <dbReference type="ChEBI" id="CHEBI:15378"/>
        <dbReference type="ChEBI" id="CHEBI:15980"/>
        <dbReference type="ChEBI" id="CHEBI:57783"/>
        <dbReference type="ChEBI" id="CHEBI:58349"/>
        <dbReference type="EC" id="1.1.1.169"/>
    </reaction>
</comment>
<dbReference type="SUPFAM" id="SSF48179">
    <property type="entry name" value="6-phosphogluconate dehydrogenase C-terminal domain-like"/>
    <property type="match status" value="1"/>
</dbReference>
<evidence type="ECO:0000256" key="10">
    <source>
        <dbReference type="RuleBase" id="RU362068"/>
    </source>
</evidence>
<dbReference type="RefSeq" id="WP_176068732.1">
    <property type="nucleotide sequence ID" value="NZ_BJTG01000013.1"/>
</dbReference>
<dbReference type="GO" id="GO:0005737">
    <property type="term" value="C:cytoplasm"/>
    <property type="evidence" value="ECO:0007669"/>
    <property type="project" value="TreeGrafter"/>
</dbReference>
<dbReference type="InterPro" id="IPR013328">
    <property type="entry name" value="6PGD_dom2"/>
</dbReference>
<dbReference type="Gene3D" id="1.10.1040.10">
    <property type="entry name" value="N-(1-d-carboxylethyl)-l-norvaline Dehydrogenase, domain 2"/>
    <property type="match status" value="1"/>
</dbReference>
<dbReference type="UniPathway" id="UPA00028">
    <property type="reaction ID" value="UER00004"/>
</dbReference>
<dbReference type="Proteomes" id="UP000503640">
    <property type="component" value="Unassembled WGS sequence"/>
</dbReference>
<dbReference type="SUPFAM" id="SSF51735">
    <property type="entry name" value="NAD(P)-binding Rossmann-fold domains"/>
    <property type="match status" value="1"/>
</dbReference>
<dbReference type="EC" id="1.1.1.169" evidence="4 10"/>
<dbReference type="InterPro" id="IPR036291">
    <property type="entry name" value="NAD(P)-bd_dom_sf"/>
</dbReference>
<dbReference type="InterPro" id="IPR003710">
    <property type="entry name" value="ApbA"/>
</dbReference>
<name>A0A7I9VSA7_9BACT</name>
<evidence type="ECO:0000256" key="9">
    <source>
        <dbReference type="ARBA" id="ARBA00048793"/>
    </source>
</evidence>
<dbReference type="Pfam" id="PF08546">
    <property type="entry name" value="ApbA_C"/>
    <property type="match status" value="1"/>
</dbReference>
<dbReference type="InterPro" id="IPR051402">
    <property type="entry name" value="KPR-Related"/>
</dbReference>
<dbReference type="InterPro" id="IPR008927">
    <property type="entry name" value="6-PGluconate_DH-like_C_sf"/>
</dbReference>
<dbReference type="InterPro" id="IPR013752">
    <property type="entry name" value="KPA_reductase"/>
</dbReference>
<evidence type="ECO:0000259" key="12">
    <source>
        <dbReference type="Pfam" id="PF08546"/>
    </source>
</evidence>
<dbReference type="InterPro" id="IPR013332">
    <property type="entry name" value="KPR_N"/>
</dbReference>
<keyword evidence="10" id="KW-0566">Pantothenate biosynthesis</keyword>